<dbReference type="EMBL" id="KQ982270">
    <property type="protein sequence ID" value="KYQ58454.1"/>
    <property type="molecule type" value="Genomic_DNA"/>
</dbReference>
<dbReference type="Proteomes" id="UP000075809">
    <property type="component" value="Unassembled WGS sequence"/>
</dbReference>
<dbReference type="STRING" id="64791.A0A151XDJ7"/>
<proteinExistence type="predicted"/>
<dbReference type="GO" id="GO:0003676">
    <property type="term" value="F:nucleic acid binding"/>
    <property type="evidence" value="ECO:0007669"/>
    <property type="project" value="InterPro"/>
</dbReference>
<keyword evidence="2" id="KW-1185">Reference proteome</keyword>
<dbReference type="CDD" id="cd00303">
    <property type="entry name" value="retropepsin_like"/>
    <property type="match status" value="1"/>
</dbReference>
<dbReference type="PANTHER" id="PTHR47331">
    <property type="entry name" value="PHD-TYPE DOMAIN-CONTAINING PROTEIN"/>
    <property type="match status" value="1"/>
</dbReference>
<evidence type="ECO:0000313" key="1">
    <source>
        <dbReference type="EMBL" id="KYQ58454.1"/>
    </source>
</evidence>
<protein>
    <submittedName>
        <fullName evidence="1">Uncharacterized protein</fullName>
    </submittedName>
</protein>
<sequence>SVFSSDLKIVIKYKLPSETSVFSAEAWTVLLAISLIEDRCCNEASILSDSQSVLRAISSHDSRDTSYLSHEIKYNLRQMTNQYLRASLTGEASNVINSLEITEVAKSAGVGHQSSDKRQSSNATVKLGYYCKGEHSIYHCKDFLALPVARRISEIRARKMCSNCLRSNSHVAAKCASGHYKMCHAKHNTLLHLDSPTAESTDKNANKSEEVKAINASSILATHSSEYSARNNVILSTTLVYVMDKGGTPMPCRALLDSGSQANFISSKFLTTLNINPRHFNVSISGSTRAAQIKLQSRVSSYNARIDCIVTDSVTERLPSFSLKRTSFSFPRNIKLTDPQFHISSEIDLLIEAEIFWDLVCVGQIKTSLRHLTLQKTRLGWVLARR</sequence>
<evidence type="ECO:0000313" key="2">
    <source>
        <dbReference type="Proteomes" id="UP000075809"/>
    </source>
</evidence>
<name>A0A151XDJ7_9HYME</name>
<reference evidence="1 2" key="1">
    <citation type="submission" date="2015-09" db="EMBL/GenBank/DDBJ databases">
        <title>Trachymyrmex zeteki WGS genome.</title>
        <authorList>
            <person name="Nygaard S."/>
            <person name="Hu H."/>
            <person name="Boomsma J."/>
            <person name="Zhang G."/>
        </authorList>
    </citation>
    <scope>NUCLEOTIDE SEQUENCE [LARGE SCALE GENOMIC DNA]</scope>
    <source>
        <strain evidence="1">Tzet28-1</strain>
        <tissue evidence="1">Whole body</tissue>
    </source>
</reference>
<dbReference type="Gene3D" id="3.30.420.10">
    <property type="entry name" value="Ribonuclease H-like superfamily/Ribonuclease H"/>
    <property type="match status" value="1"/>
</dbReference>
<accession>A0A151XDJ7</accession>
<dbReference type="PANTHER" id="PTHR47331:SF5">
    <property type="entry name" value="RIBONUCLEASE H"/>
    <property type="match status" value="1"/>
</dbReference>
<dbReference type="AlphaFoldDB" id="A0A151XDJ7"/>
<dbReference type="InterPro" id="IPR036397">
    <property type="entry name" value="RNaseH_sf"/>
</dbReference>
<feature type="non-terminal residue" evidence="1">
    <location>
        <position position="1"/>
    </location>
</feature>
<gene>
    <name evidence="1" type="ORF">ALC60_02554</name>
</gene>
<dbReference type="InterPro" id="IPR021109">
    <property type="entry name" value="Peptidase_aspartic_dom_sf"/>
</dbReference>
<organism evidence="1 2">
    <name type="scientific">Mycetomoellerius zeteki</name>
    <dbReference type="NCBI Taxonomy" id="64791"/>
    <lineage>
        <taxon>Eukaryota</taxon>
        <taxon>Metazoa</taxon>
        <taxon>Ecdysozoa</taxon>
        <taxon>Arthropoda</taxon>
        <taxon>Hexapoda</taxon>
        <taxon>Insecta</taxon>
        <taxon>Pterygota</taxon>
        <taxon>Neoptera</taxon>
        <taxon>Endopterygota</taxon>
        <taxon>Hymenoptera</taxon>
        <taxon>Apocrita</taxon>
        <taxon>Aculeata</taxon>
        <taxon>Formicoidea</taxon>
        <taxon>Formicidae</taxon>
        <taxon>Myrmicinae</taxon>
        <taxon>Mycetomoellerius</taxon>
    </lineage>
</organism>
<dbReference type="Gene3D" id="2.40.70.10">
    <property type="entry name" value="Acid Proteases"/>
    <property type="match status" value="1"/>
</dbReference>